<dbReference type="Proteomes" id="UP000680750">
    <property type="component" value="Chromosome"/>
</dbReference>
<feature type="compositionally biased region" description="Low complexity" evidence="1">
    <location>
        <begin position="49"/>
        <end position="63"/>
    </location>
</feature>
<evidence type="ECO:0000313" key="3">
    <source>
        <dbReference type="EMBL" id="BCJ31819.1"/>
    </source>
</evidence>
<sequence>MKIPRRAVSVAAGLALVAGTVAVAGAVTAAPGGSTSPPVTVERHPGPATPARPAARPKAPSSATVTLVTGDRFRVDTNGDGTQSVSALDAGAADGATFSMFGFNGDKYVIPNAVAPYLSSTMDLRLFDVSYLVRAKLDDAHSKTVPVTVSGHSGSALPALSAASGTSTVSKKSARAFGTMLVKQWRDSRSGASDTPVGTLPGGGKLTLDRPDGAPALPVAPALAPAAKPGGAAPKAAPLSAKADSGAALPYHTLTVDPIGRDGKPATMVGVLQNVDDFTRGWVLVGLPGIQGASNFSVPEGKFNLDFAVMSGPGDDLTLQSSLVVKPEVSVTKDLTVSLDARQAKPYEATVDPAPTGYEQVDYLSMTRASVTGGAMRVQPYGFDSYFYYVAMRMLHGFGLANPLYVTPTEPVHTGSFDFAAQTELVQSIEGLNPGPRYALEFPNRGQIPSTLTHHVAKADLTTVHSTIHAGACSTCTQQTQLLANMFTPWSQSNITNGSTVPVGERTDYWYTSEPELTVWQAAMNGSDGTRRWDRRRHIHPGEVITEDWDRGPDVPSPAMPYQQEPKVGIGTGSVVVTDPWLGVCGACRQDDNAVLFLQPLGDANPGHYADTGGVSAADSSLRFSRNGTLALSSTANSDGGLRPYQVPLPMLSAAADYELDWAYHPNGNTEQRIDTDWTFRSAPGDAAANRADDEECPPDPARGCSFLPLLFVTYDLPLDAGSHAPAGGAYSFGFTVAGQQHSTQKGSAATVSVSYDDGASWSEPQAATGTGDGGFTTTVQHPELAGTNGYVSLRIAAHDADGNAVTQTIIRAYALS</sequence>
<proteinExistence type="predicted"/>
<protein>
    <submittedName>
        <fullName evidence="3">Uncharacterized protein</fullName>
    </submittedName>
</protein>
<evidence type="ECO:0000256" key="1">
    <source>
        <dbReference type="SAM" id="MobiDB-lite"/>
    </source>
</evidence>
<feature type="signal peptide" evidence="2">
    <location>
        <begin position="1"/>
        <end position="29"/>
    </location>
</feature>
<keyword evidence="2" id="KW-0732">Signal</keyword>
<accession>A0A810L990</accession>
<keyword evidence="4" id="KW-1185">Reference proteome</keyword>
<name>A0A810L990_9ACTN</name>
<gene>
    <name evidence="3" type="ORF">Asera_59270</name>
</gene>
<dbReference type="OrthoDB" id="5167143at2"/>
<dbReference type="RefSeq" id="WP_157034571.1">
    <property type="nucleotide sequence ID" value="NZ_AP023354.1"/>
</dbReference>
<dbReference type="KEGG" id="aser:Asera_59270"/>
<dbReference type="AlphaFoldDB" id="A0A810L990"/>
<feature type="region of interest" description="Disordered" evidence="1">
    <location>
        <begin position="29"/>
        <end position="63"/>
    </location>
</feature>
<dbReference type="EMBL" id="AP023354">
    <property type="protein sequence ID" value="BCJ31819.1"/>
    <property type="molecule type" value="Genomic_DNA"/>
</dbReference>
<evidence type="ECO:0000256" key="2">
    <source>
        <dbReference type="SAM" id="SignalP"/>
    </source>
</evidence>
<organism evidence="3 4">
    <name type="scientific">Actinocatenispora sera</name>
    <dbReference type="NCBI Taxonomy" id="390989"/>
    <lineage>
        <taxon>Bacteria</taxon>
        <taxon>Bacillati</taxon>
        <taxon>Actinomycetota</taxon>
        <taxon>Actinomycetes</taxon>
        <taxon>Micromonosporales</taxon>
        <taxon>Micromonosporaceae</taxon>
        <taxon>Actinocatenispora</taxon>
    </lineage>
</organism>
<evidence type="ECO:0000313" key="4">
    <source>
        <dbReference type="Proteomes" id="UP000680750"/>
    </source>
</evidence>
<feature type="region of interest" description="Disordered" evidence="1">
    <location>
        <begin position="187"/>
        <end position="220"/>
    </location>
</feature>
<reference evidence="3" key="1">
    <citation type="submission" date="2020-08" db="EMBL/GenBank/DDBJ databases">
        <title>Whole genome shotgun sequence of Actinocatenispora sera NBRC 101916.</title>
        <authorList>
            <person name="Komaki H."/>
            <person name="Tamura T."/>
        </authorList>
    </citation>
    <scope>NUCLEOTIDE SEQUENCE</scope>
    <source>
        <strain evidence="3">NBRC 101916</strain>
    </source>
</reference>
<feature type="chain" id="PRO_5033015092" evidence="2">
    <location>
        <begin position="30"/>
        <end position="817"/>
    </location>
</feature>